<dbReference type="AlphaFoldDB" id="A0A261G8F5"/>
<feature type="transmembrane region" description="Helical" evidence="7">
    <location>
        <begin position="72"/>
        <end position="93"/>
    </location>
</feature>
<reference evidence="9 10" key="1">
    <citation type="journal article" date="2017" name="BMC Genomics">
        <title>Comparative genomic and phylogenomic analyses of the Bifidobacteriaceae family.</title>
        <authorList>
            <person name="Lugli G.A."/>
            <person name="Milani C."/>
            <person name="Turroni F."/>
            <person name="Duranti S."/>
            <person name="Mancabelli L."/>
            <person name="Mangifesta M."/>
            <person name="Ferrario C."/>
            <person name="Modesto M."/>
            <person name="Mattarelli P."/>
            <person name="Jiri K."/>
            <person name="van Sinderen D."/>
            <person name="Ventura M."/>
        </authorList>
    </citation>
    <scope>NUCLEOTIDE SEQUENCE [LARGE SCALE GENOMIC DNA]</scope>
    <source>
        <strain evidence="9 10">DSM 100216</strain>
    </source>
</reference>
<dbReference type="PANTHER" id="PTHR23514:SF3">
    <property type="entry name" value="BYPASS OF STOP CODON PROTEIN 6"/>
    <property type="match status" value="1"/>
</dbReference>
<proteinExistence type="inferred from homology"/>
<dbReference type="InterPro" id="IPR051788">
    <property type="entry name" value="MFS_Transporter"/>
</dbReference>
<organism evidence="9 10">
    <name type="scientific">Bifidobacterium eulemuris</name>
    <dbReference type="NCBI Taxonomy" id="1765219"/>
    <lineage>
        <taxon>Bacteria</taxon>
        <taxon>Bacillati</taxon>
        <taxon>Actinomycetota</taxon>
        <taxon>Actinomycetes</taxon>
        <taxon>Bifidobacteriales</taxon>
        <taxon>Bifidobacteriaceae</taxon>
        <taxon>Bifidobacterium</taxon>
    </lineage>
</organism>
<dbReference type="InterPro" id="IPR011701">
    <property type="entry name" value="MFS"/>
</dbReference>
<evidence type="ECO:0000256" key="5">
    <source>
        <dbReference type="ARBA" id="ARBA00022989"/>
    </source>
</evidence>
<evidence type="ECO:0000256" key="4">
    <source>
        <dbReference type="ARBA" id="ARBA00022692"/>
    </source>
</evidence>
<dbReference type="Gene3D" id="1.20.1250.20">
    <property type="entry name" value="MFS general substrate transporter like domains"/>
    <property type="match status" value="2"/>
</dbReference>
<feature type="transmembrane region" description="Helical" evidence="7">
    <location>
        <begin position="365"/>
        <end position="391"/>
    </location>
</feature>
<feature type="transmembrane region" description="Helical" evidence="7">
    <location>
        <begin position="276"/>
        <end position="293"/>
    </location>
</feature>
<keyword evidence="3" id="KW-0813">Transport</keyword>
<keyword evidence="5 7" id="KW-1133">Transmembrane helix</keyword>
<dbReference type="Proteomes" id="UP000216057">
    <property type="component" value="Unassembled WGS sequence"/>
</dbReference>
<evidence type="ECO:0000313" key="9">
    <source>
        <dbReference type="EMBL" id="OZG67286.1"/>
    </source>
</evidence>
<keyword evidence="4 7" id="KW-0812">Transmembrane</keyword>
<dbReference type="GO" id="GO:0005886">
    <property type="term" value="C:plasma membrane"/>
    <property type="evidence" value="ECO:0007669"/>
    <property type="project" value="UniProtKB-SubCell"/>
</dbReference>
<dbReference type="GO" id="GO:0022857">
    <property type="term" value="F:transmembrane transporter activity"/>
    <property type="evidence" value="ECO:0007669"/>
    <property type="project" value="InterPro"/>
</dbReference>
<name>A0A261G8F5_9BIFI</name>
<comment type="similarity">
    <text evidence="2">Belongs to the major facilitator superfamily.</text>
</comment>
<feature type="transmembrane region" description="Helical" evidence="7">
    <location>
        <begin position="173"/>
        <end position="192"/>
    </location>
</feature>
<dbReference type="PANTHER" id="PTHR23514">
    <property type="entry name" value="BYPASS OF STOP CODON PROTEIN 6"/>
    <property type="match status" value="1"/>
</dbReference>
<evidence type="ECO:0000256" key="3">
    <source>
        <dbReference type="ARBA" id="ARBA00022448"/>
    </source>
</evidence>
<dbReference type="PROSITE" id="PS50850">
    <property type="entry name" value="MFS"/>
    <property type="match status" value="1"/>
</dbReference>
<keyword evidence="6 7" id="KW-0472">Membrane</keyword>
<dbReference type="SUPFAM" id="SSF103473">
    <property type="entry name" value="MFS general substrate transporter"/>
    <property type="match status" value="1"/>
</dbReference>
<dbReference type="EMBL" id="MWWZ01000008">
    <property type="protein sequence ID" value="OZG67286.1"/>
    <property type="molecule type" value="Genomic_DNA"/>
</dbReference>
<sequence length="430" mass="45052">MKVLEFPLQHSIDEGRTPDSLTVMTQSPVPAAAPNYNRTMIACFVGYITQAVINNYMPLLFVTFAATLGIDMARLSALITVNFITQLVVDVLAGRFVDRIGYKPCIIAAHVSAAAGLLVLGLVPTRVSDPYWAILVAILLYALGGGLIEVMVSPIVEACPSEHKAKAMSLLHSFYCWGQLGTVVISTLFLWAFGTGTWPMLACLWAIVPLVGIVMFWSAPMPRIVPEGVATMRLVDLAAKPVFYLLFVMMLCAGAAEQGMSQWASTFAETGLGVTKVVGDLAGPAAFALMMGLSRTIYGILGHKLNLRAFIAGSSMLCVATYLTAALTTSPVLGLVACALTGFSVGIMWPGTFSLGADAMPGGGTLMFALFAVAGDLGCAGGPAVVGFIAAANGNNLKAGLLFGSIFAVILLVCVLIVRRASVATASSHD</sequence>
<comment type="subcellular location">
    <subcellularLocation>
        <location evidence="1">Cell membrane</location>
        <topology evidence="1">Multi-pass membrane protein</topology>
    </subcellularLocation>
</comment>
<evidence type="ECO:0000259" key="8">
    <source>
        <dbReference type="PROSITE" id="PS50850"/>
    </source>
</evidence>
<feature type="domain" description="Major facilitator superfamily (MFS) profile" evidence="8">
    <location>
        <begin position="35"/>
        <end position="422"/>
    </location>
</feature>
<protein>
    <submittedName>
        <fullName evidence="9">Fucose permease</fullName>
    </submittedName>
</protein>
<gene>
    <name evidence="9" type="ORF">BEUL_1377</name>
</gene>
<feature type="transmembrane region" description="Helical" evidence="7">
    <location>
        <begin position="397"/>
        <end position="418"/>
    </location>
</feature>
<feature type="transmembrane region" description="Helical" evidence="7">
    <location>
        <begin position="44"/>
        <end position="66"/>
    </location>
</feature>
<evidence type="ECO:0000256" key="1">
    <source>
        <dbReference type="ARBA" id="ARBA00004651"/>
    </source>
</evidence>
<evidence type="ECO:0000256" key="7">
    <source>
        <dbReference type="SAM" id="Phobius"/>
    </source>
</evidence>
<feature type="transmembrane region" description="Helical" evidence="7">
    <location>
        <begin position="131"/>
        <end position="152"/>
    </location>
</feature>
<evidence type="ECO:0000256" key="6">
    <source>
        <dbReference type="ARBA" id="ARBA00023136"/>
    </source>
</evidence>
<dbReference type="InterPro" id="IPR020846">
    <property type="entry name" value="MFS_dom"/>
</dbReference>
<feature type="transmembrane region" description="Helical" evidence="7">
    <location>
        <begin position="198"/>
        <end position="217"/>
    </location>
</feature>
<evidence type="ECO:0000313" key="10">
    <source>
        <dbReference type="Proteomes" id="UP000216057"/>
    </source>
</evidence>
<feature type="transmembrane region" description="Helical" evidence="7">
    <location>
        <begin position="237"/>
        <end position="256"/>
    </location>
</feature>
<feature type="transmembrane region" description="Helical" evidence="7">
    <location>
        <begin position="105"/>
        <end position="125"/>
    </location>
</feature>
<evidence type="ECO:0000256" key="2">
    <source>
        <dbReference type="ARBA" id="ARBA00008335"/>
    </source>
</evidence>
<dbReference type="InterPro" id="IPR036259">
    <property type="entry name" value="MFS_trans_sf"/>
</dbReference>
<feature type="transmembrane region" description="Helical" evidence="7">
    <location>
        <begin position="332"/>
        <end position="353"/>
    </location>
</feature>
<comment type="caution">
    <text evidence="9">The sequence shown here is derived from an EMBL/GenBank/DDBJ whole genome shotgun (WGS) entry which is preliminary data.</text>
</comment>
<accession>A0A261G8F5</accession>
<feature type="transmembrane region" description="Helical" evidence="7">
    <location>
        <begin position="305"/>
        <end position="326"/>
    </location>
</feature>
<dbReference type="Pfam" id="PF07690">
    <property type="entry name" value="MFS_1"/>
    <property type="match status" value="1"/>
</dbReference>